<name>A0A1H3E1Q0_9PSEU</name>
<feature type="transmembrane region" description="Helical" evidence="1">
    <location>
        <begin position="192"/>
        <end position="210"/>
    </location>
</feature>
<dbReference type="OrthoDB" id="3685619at2"/>
<dbReference type="STRING" id="589385.SAMN05421504_103595"/>
<feature type="transmembrane region" description="Helical" evidence="1">
    <location>
        <begin position="104"/>
        <end position="123"/>
    </location>
</feature>
<feature type="transmembrane region" description="Helical" evidence="1">
    <location>
        <begin position="33"/>
        <end position="54"/>
    </location>
</feature>
<protein>
    <submittedName>
        <fullName evidence="2">Uncharacterized protein</fullName>
    </submittedName>
</protein>
<keyword evidence="1" id="KW-0472">Membrane</keyword>
<keyword evidence="3" id="KW-1185">Reference proteome</keyword>
<keyword evidence="1" id="KW-0812">Transmembrane</keyword>
<dbReference type="RefSeq" id="WP_143047074.1">
    <property type="nucleotide sequence ID" value="NZ_FNON01000003.1"/>
</dbReference>
<feature type="transmembrane region" description="Helical" evidence="1">
    <location>
        <begin position="6"/>
        <end position="24"/>
    </location>
</feature>
<organism evidence="2 3">
    <name type="scientific">Amycolatopsis xylanica</name>
    <dbReference type="NCBI Taxonomy" id="589385"/>
    <lineage>
        <taxon>Bacteria</taxon>
        <taxon>Bacillati</taxon>
        <taxon>Actinomycetota</taxon>
        <taxon>Actinomycetes</taxon>
        <taxon>Pseudonocardiales</taxon>
        <taxon>Pseudonocardiaceae</taxon>
        <taxon>Amycolatopsis</taxon>
    </lineage>
</organism>
<proteinExistence type="predicted"/>
<evidence type="ECO:0000313" key="3">
    <source>
        <dbReference type="Proteomes" id="UP000199515"/>
    </source>
</evidence>
<feature type="transmembrane region" description="Helical" evidence="1">
    <location>
        <begin position="230"/>
        <end position="249"/>
    </location>
</feature>
<feature type="transmembrane region" description="Helical" evidence="1">
    <location>
        <begin position="66"/>
        <end position="84"/>
    </location>
</feature>
<dbReference type="EMBL" id="FNON01000003">
    <property type="protein sequence ID" value="SDX71834.1"/>
    <property type="molecule type" value="Genomic_DNA"/>
</dbReference>
<dbReference type="AlphaFoldDB" id="A0A1H3E1Q0"/>
<dbReference type="Proteomes" id="UP000199515">
    <property type="component" value="Unassembled WGS sequence"/>
</dbReference>
<gene>
    <name evidence="2" type="ORF">SAMN05421504_103595</name>
</gene>
<accession>A0A1H3E1Q0</accession>
<sequence length="421" mass="46710">MSWVWVLVVVVGMAAAVVFWRRLLWSRRANPSAILWLALVSLLLAVCLQVPAVYRVFAHELGFNLFWPLQWALAMACNVLLHVFSNRVSTATKLELERPARRRVTVLAAINALAFVTATALFTTNPNDPDFFLGPESRLEVPGRVDFAVGLAWIIIMCTIAVSLVGHVMGAHRWANKAKNAGRSWLRAGMRVFTLGLFLCMAYCAHSALYQAAEIIGWIPGWRQAAVTDPLISVGPALVFIGMVLPAVGSWKREHDNGSALLRRLAPVQRLLARRSGPVKPTLRTTWLRLWRPTELVYQAIIDLEDTYLRIRGHLPTGPERFDGETQRAVVLAAGLATLARGIEPPGKEFAEETERTMNTLADLVAEHHPLPESVRHTKVYLNTDIDRWLRAAAIIEGYPGIVSVPSGSRPLSDQKAEHPA</sequence>
<evidence type="ECO:0000256" key="1">
    <source>
        <dbReference type="SAM" id="Phobius"/>
    </source>
</evidence>
<feature type="transmembrane region" description="Helical" evidence="1">
    <location>
        <begin position="147"/>
        <end position="171"/>
    </location>
</feature>
<evidence type="ECO:0000313" key="2">
    <source>
        <dbReference type="EMBL" id="SDX71834.1"/>
    </source>
</evidence>
<keyword evidence="1" id="KW-1133">Transmembrane helix</keyword>
<reference evidence="2 3" key="1">
    <citation type="submission" date="2016-10" db="EMBL/GenBank/DDBJ databases">
        <authorList>
            <person name="de Groot N.N."/>
        </authorList>
    </citation>
    <scope>NUCLEOTIDE SEQUENCE [LARGE SCALE GENOMIC DNA]</scope>
    <source>
        <strain evidence="2 3">CPCC 202699</strain>
    </source>
</reference>